<dbReference type="PANTHER" id="PTHR43386:SF1">
    <property type="entry name" value="D,D-DIPEPTIDE TRANSPORT SYSTEM PERMEASE PROTEIN DDPC-RELATED"/>
    <property type="match status" value="1"/>
</dbReference>
<dbReference type="InterPro" id="IPR000515">
    <property type="entry name" value="MetI-like"/>
</dbReference>
<keyword evidence="10" id="KW-1185">Reference proteome</keyword>
<keyword evidence="3" id="KW-1003">Cell membrane</keyword>
<gene>
    <name evidence="9" type="ORF">A3L08_01685</name>
</gene>
<feature type="transmembrane region" description="Helical" evidence="7">
    <location>
        <begin position="186"/>
        <end position="209"/>
    </location>
</feature>
<keyword evidence="6 7" id="KW-0472">Membrane</keyword>
<feature type="transmembrane region" description="Helical" evidence="7">
    <location>
        <begin position="221"/>
        <end position="244"/>
    </location>
</feature>
<dbReference type="PROSITE" id="PS50928">
    <property type="entry name" value="ABC_TM1"/>
    <property type="match status" value="1"/>
</dbReference>
<dbReference type="SUPFAM" id="SSF161098">
    <property type="entry name" value="MetI-like"/>
    <property type="match status" value="1"/>
</dbReference>
<dbReference type="KEGG" id="tpaf:A3L08_01685"/>
<dbReference type="GO" id="GO:0005886">
    <property type="term" value="C:plasma membrane"/>
    <property type="evidence" value="ECO:0007669"/>
    <property type="project" value="UniProtKB-SubCell"/>
</dbReference>
<dbReference type="InterPro" id="IPR050366">
    <property type="entry name" value="BP-dependent_transpt_permease"/>
</dbReference>
<keyword evidence="5 7" id="KW-1133">Transmembrane helix</keyword>
<evidence type="ECO:0000313" key="10">
    <source>
        <dbReference type="Proteomes" id="UP000197418"/>
    </source>
</evidence>
<feature type="transmembrane region" description="Helical" evidence="7">
    <location>
        <begin position="250"/>
        <end position="269"/>
    </location>
</feature>
<evidence type="ECO:0000313" key="9">
    <source>
        <dbReference type="EMBL" id="ASJ06127.1"/>
    </source>
</evidence>
<sequence length="393" mass="43209">MMINRKGVLMIAVFIAFLVGAHFSVSPSDMEHWDDRLYWKDYPKNALPVWHPGADMGTLRLEGQGEIVVSVEALPTNLVLSKATLVITRPDGRSIRLSGSGSVNSNTTLVAEAKAFARELGLSETALILYQPTQLLFLSENETLLKGDYIFRVEAGRAILFGNAYGPLGTDGYGRDLWVGFVKSTWGTVVLTVLTVSFVILIGLPFGVISGYHRNVLGDAVTVIVDAFNSIPAIPLVLVMIYAISRVGAYTKLVVPDWLIGIILSLFFFSQYSNSIRGIVENEKVKEYMAASKSIGASDSYVVFRHILPIVLSYTVPYVTMLFPRVMAFISVLGLFNIIPGNNWGSYIAEALKQGALMGRYWWWVMAPVIVIAFLAVAVSNLFEYAETSGVQL</sequence>
<evidence type="ECO:0000256" key="2">
    <source>
        <dbReference type="ARBA" id="ARBA00022448"/>
    </source>
</evidence>
<evidence type="ECO:0000256" key="1">
    <source>
        <dbReference type="ARBA" id="ARBA00004651"/>
    </source>
</evidence>
<feature type="domain" description="ABC transmembrane type-1" evidence="8">
    <location>
        <begin position="185"/>
        <end position="383"/>
    </location>
</feature>
<dbReference type="InterPro" id="IPR035906">
    <property type="entry name" value="MetI-like_sf"/>
</dbReference>
<dbReference type="GeneID" id="33314942"/>
<dbReference type="Proteomes" id="UP000197418">
    <property type="component" value="Chromosome"/>
</dbReference>
<dbReference type="PANTHER" id="PTHR43386">
    <property type="entry name" value="OLIGOPEPTIDE TRANSPORT SYSTEM PERMEASE PROTEIN APPC"/>
    <property type="match status" value="1"/>
</dbReference>
<evidence type="ECO:0000256" key="5">
    <source>
        <dbReference type="ARBA" id="ARBA00022989"/>
    </source>
</evidence>
<dbReference type="EMBL" id="CP015102">
    <property type="protein sequence ID" value="ASJ06127.1"/>
    <property type="molecule type" value="Genomic_DNA"/>
</dbReference>
<keyword evidence="2 7" id="KW-0813">Transport</keyword>
<protein>
    <recommendedName>
        <fullName evidence="8">ABC transmembrane type-1 domain-containing protein</fullName>
    </recommendedName>
</protein>
<keyword evidence="4 7" id="KW-0812">Transmembrane</keyword>
<evidence type="ECO:0000256" key="6">
    <source>
        <dbReference type="ARBA" id="ARBA00023136"/>
    </source>
</evidence>
<dbReference type="AlphaFoldDB" id="A0A218P5T1"/>
<evidence type="ECO:0000256" key="3">
    <source>
        <dbReference type="ARBA" id="ARBA00022475"/>
    </source>
</evidence>
<accession>A0A218P5T1</accession>
<organism evidence="9 10">
    <name type="scientific">Thermococcus pacificus</name>
    <dbReference type="NCBI Taxonomy" id="71998"/>
    <lineage>
        <taxon>Archaea</taxon>
        <taxon>Methanobacteriati</taxon>
        <taxon>Methanobacteriota</taxon>
        <taxon>Thermococci</taxon>
        <taxon>Thermococcales</taxon>
        <taxon>Thermococcaceae</taxon>
        <taxon>Thermococcus</taxon>
    </lineage>
</organism>
<comment type="similarity">
    <text evidence="7">Belongs to the binding-protein-dependent transport system permease family.</text>
</comment>
<dbReference type="CDD" id="cd06261">
    <property type="entry name" value="TM_PBP2"/>
    <property type="match status" value="1"/>
</dbReference>
<dbReference type="Gene3D" id="1.10.3720.10">
    <property type="entry name" value="MetI-like"/>
    <property type="match status" value="1"/>
</dbReference>
<dbReference type="GO" id="GO:0055085">
    <property type="term" value="P:transmembrane transport"/>
    <property type="evidence" value="ECO:0007669"/>
    <property type="project" value="InterPro"/>
</dbReference>
<name>A0A218P5T1_9EURY</name>
<evidence type="ECO:0000259" key="8">
    <source>
        <dbReference type="PROSITE" id="PS50928"/>
    </source>
</evidence>
<feature type="transmembrane region" description="Helical" evidence="7">
    <location>
        <begin position="361"/>
        <end position="383"/>
    </location>
</feature>
<proteinExistence type="inferred from homology"/>
<evidence type="ECO:0000256" key="7">
    <source>
        <dbReference type="RuleBase" id="RU363032"/>
    </source>
</evidence>
<dbReference type="RefSeq" id="WP_088853391.1">
    <property type="nucleotide sequence ID" value="NZ_CP015102.1"/>
</dbReference>
<comment type="subcellular location">
    <subcellularLocation>
        <location evidence="1 7">Cell membrane</location>
        <topology evidence="1 7">Multi-pass membrane protein</topology>
    </subcellularLocation>
</comment>
<evidence type="ECO:0000256" key="4">
    <source>
        <dbReference type="ARBA" id="ARBA00022692"/>
    </source>
</evidence>
<reference evidence="9 10" key="1">
    <citation type="submission" date="2016-04" db="EMBL/GenBank/DDBJ databases">
        <title>Complete genome sequence of Thermococcus pacificus type strain P4.</title>
        <authorList>
            <person name="Oger P.M."/>
        </authorList>
    </citation>
    <scope>NUCLEOTIDE SEQUENCE [LARGE SCALE GENOMIC DNA]</scope>
    <source>
        <strain evidence="9 10">P-4</strain>
    </source>
</reference>
<dbReference type="OrthoDB" id="312811at2157"/>
<feature type="transmembrane region" description="Helical" evidence="7">
    <location>
        <begin position="322"/>
        <end position="341"/>
    </location>
</feature>
<dbReference type="Pfam" id="PF00528">
    <property type="entry name" value="BPD_transp_1"/>
    <property type="match status" value="1"/>
</dbReference>